<dbReference type="PANTHER" id="PTHR43833">
    <property type="entry name" value="POTASSIUM CHANNEL PROTEIN 2-RELATED-RELATED"/>
    <property type="match status" value="1"/>
</dbReference>
<name>A0A4Q0XV65_9BACT</name>
<dbReference type="Pfam" id="PF02254">
    <property type="entry name" value="TrkA_N"/>
    <property type="match status" value="1"/>
</dbReference>
<dbReference type="GO" id="GO:0006813">
    <property type="term" value="P:potassium ion transport"/>
    <property type="evidence" value="ECO:0007669"/>
    <property type="project" value="InterPro"/>
</dbReference>
<sequence length="232" mass="26394">MMKKNILIYGYSVLGMKIAHILHDKAYQVTIADYEEKNVIKAQEDGFNAYHLTLLNDSELLDIKVGSGIDSLFCVSGSDPNNLFVTLSARNLDKKLKIVSIAKTRSEAKKFMMAGATKVLNPNELSALRVFRYLTKPKMLEVLDEILFNKSNLQIAEIYIEKNSKLNGTFLRNLSMHKQFNILLLGIMDHEISNKFIFNTRGINHKIDEGDILVIVGDTHKIEKFKESLEKN</sequence>
<evidence type="ECO:0000259" key="1">
    <source>
        <dbReference type="PROSITE" id="PS51202"/>
    </source>
</evidence>
<evidence type="ECO:0000313" key="3">
    <source>
        <dbReference type="Proteomes" id="UP000290657"/>
    </source>
</evidence>
<comment type="caution">
    <text evidence="2">The sequence shown here is derived from an EMBL/GenBank/DDBJ whole genome shotgun (WGS) entry which is preliminary data.</text>
</comment>
<gene>
    <name evidence="2" type="ORF">CRV04_00070</name>
</gene>
<dbReference type="Pfam" id="PF02080">
    <property type="entry name" value="TrkA_C"/>
    <property type="match status" value="1"/>
</dbReference>
<dbReference type="Proteomes" id="UP000290657">
    <property type="component" value="Unassembled WGS sequence"/>
</dbReference>
<dbReference type="PANTHER" id="PTHR43833:SF9">
    <property type="entry name" value="POTASSIUM CHANNEL PROTEIN YUGO-RELATED"/>
    <property type="match status" value="1"/>
</dbReference>
<organism evidence="2 3">
    <name type="scientific">Candidatus Marinarcus aquaticus</name>
    <dbReference type="NCBI Taxonomy" id="2044504"/>
    <lineage>
        <taxon>Bacteria</taxon>
        <taxon>Pseudomonadati</taxon>
        <taxon>Campylobacterota</taxon>
        <taxon>Epsilonproteobacteria</taxon>
        <taxon>Campylobacterales</taxon>
        <taxon>Arcobacteraceae</taxon>
        <taxon>Candidatus Marinarcus</taxon>
    </lineage>
</organism>
<dbReference type="PROSITE" id="PS51202">
    <property type="entry name" value="RCK_C"/>
    <property type="match status" value="1"/>
</dbReference>
<protein>
    <recommendedName>
        <fullName evidence="1">RCK C-terminal domain-containing protein</fullName>
    </recommendedName>
</protein>
<dbReference type="SUPFAM" id="SSF116726">
    <property type="entry name" value="TrkA C-terminal domain-like"/>
    <property type="match status" value="1"/>
</dbReference>
<dbReference type="Gene3D" id="3.40.50.720">
    <property type="entry name" value="NAD(P)-binding Rossmann-like Domain"/>
    <property type="match status" value="1"/>
</dbReference>
<accession>A0A4Q0XV65</accession>
<dbReference type="EMBL" id="PDKN01000001">
    <property type="protein sequence ID" value="RXJ60454.1"/>
    <property type="molecule type" value="Genomic_DNA"/>
</dbReference>
<evidence type="ECO:0000313" key="2">
    <source>
        <dbReference type="EMBL" id="RXJ60454.1"/>
    </source>
</evidence>
<dbReference type="InterPro" id="IPR003148">
    <property type="entry name" value="RCK_N"/>
</dbReference>
<dbReference type="AlphaFoldDB" id="A0A4Q0XV65"/>
<dbReference type="InterPro" id="IPR050721">
    <property type="entry name" value="Trk_Ktr_HKT_K-transport"/>
</dbReference>
<dbReference type="SUPFAM" id="SSF51735">
    <property type="entry name" value="NAD(P)-binding Rossmann-fold domains"/>
    <property type="match status" value="1"/>
</dbReference>
<keyword evidence="3" id="KW-1185">Reference proteome</keyword>
<dbReference type="Gene3D" id="3.30.70.1450">
    <property type="entry name" value="Regulator of K+ conductance, C-terminal domain"/>
    <property type="match status" value="1"/>
</dbReference>
<dbReference type="InterPro" id="IPR036721">
    <property type="entry name" value="RCK_C_sf"/>
</dbReference>
<proteinExistence type="predicted"/>
<dbReference type="InterPro" id="IPR006037">
    <property type="entry name" value="RCK_C"/>
</dbReference>
<reference evidence="2 3" key="1">
    <citation type="submission" date="2017-10" db="EMBL/GenBank/DDBJ databases">
        <title>Genomics of the genus Arcobacter.</title>
        <authorList>
            <person name="Perez-Cataluna A."/>
            <person name="Figueras M.J."/>
        </authorList>
    </citation>
    <scope>NUCLEOTIDE SEQUENCE [LARGE SCALE GENOMIC DNA]</scope>
    <source>
        <strain evidence="2 3">CECT 8987</strain>
    </source>
</reference>
<dbReference type="InterPro" id="IPR036291">
    <property type="entry name" value="NAD(P)-bd_dom_sf"/>
</dbReference>
<feature type="domain" description="RCK C-terminal" evidence="1">
    <location>
        <begin position="143"/>
        <end position="231"/>
    </location>
</feature>
<dbReference type="GO" id="GO:0008324">
    <property type="term" value="F:monoatomic cation transmembrane transporter activity"/>
    <property type="evidence" value="ECO:0007669"/>
    <property type="project" value="InterPro"/>
</dbReference>
<dbReference type="OrthoDB" id="5338685at2"/>